<dbReference type="EMBL" id="JBDODL010001426">
    <property type="protein sequence ID" value="MES1921505.1"/>
    <property type="molecule type" value="Genomic_DNA"/>
</dbReference>
<gene>
    <name evidence="7" type="ORF">MHBO_003032</name>
</gene>
<evidence type="ECO:0008006" key="9">
    <source>
        <dbReference type="Google" id="ProtNLM"/>
    </source>
</evidence>
<comment type="subcellular location">
    <subcellularLocation>
        <location evidence="1">Membrane</location>
        <topology evidence="1">Multi-pass membrane protein</topology>
    </subcellularLocation>
</comment>
<keyword evidence="3 6" id="KW-0812">Transmembrane</keyword>
<accession>A0ABV2APA0</accession>
<organism evidence="7 8">
    <name type="scientific">Bonamia ostreae</name>
    <dbReference type="NCBI Taxonomy" id="126728"/>
    <lineage>
        <taxon>Eukaryota</taxon>
        <taxon>Sar</taxon>
        <taxon>Rhizaria</taxon>
        <taxon>Endomyxa</taxon>
        <taxon>Ascetosporea</taxon>
        <taxon>Haplosporida</taxon>
        <taxon>Bonamia</taxon>
    </lineage>
</organism>
<evidence type="ECO:0000256" key="6">
    <source>
        <dbReference type="RuleBase" id="RU363053"/>
    </source>
</evidence>
<dbReference type="Pfam" id="PF04117">
    <property type="entry name" value="Mpv17_PMP22"/>
    <property type="match status" value="1"/>
</dbReference>
<evidence type="ECO:0000313" key="7">
    <source>
        <dbReference type="EMBL" id="MES1921505.1"/>
    </source>
</evidence>
<dbReference type="PANTHER" id="PTHR11266:SF80">
    <property type="entry name" value="PEROXISOMAL MEMBRANE PROTEIN 2"/>
    <property type="match status" value="1"/>
</dbReference>
<evidence type="ECO:0000256" key="5">
    <source>
        <dbReference type="ARBA" id="ARBA00023136"/>
    </source>
</evidence>
<dbReference type="PANTHER" id="PTHR11266">
    <property type="entry name" value="PEROXISOMAL MEMBRANE PROTEIN 2, PXMP2 MPV17"/>
    <property type="match status" value="1"/>
</dbReference>
<dbReference type="Proteomes" id="UP001439008">
    <property type="component" value="Unassembled WGS sequence"/>
</dbReference>
<keyword evidence="4 6" id="KW-1133">Transmembrane helix</keyword>
<evidence type="ECO:0000256" key="4">
    <source>
        <dbReference type="ARBA" id="ARBA00022989"/>
    </source>
</evidence>
<feature type="transmembrane region" description="Helical" evidence="6">
    <location>
        <begin position="65"/>
        <end position="84"/>
    </location>
</feature>
<evidence type="ECO:0000256" key="1">
    <source>
        <dbReference type="ARBA" id="ARBA00004141"/>
    </source>
</evidence>
<feature type="transmembrane region" description="Helical" evidence="6">
    <location>
        <begin position="169"/>
        <end position="189"/>
    </location>
</feature>
<sequence>MVIKLITRILIKWSKDCLIKKGRFIRNQFDKYPIRTNLVFGGSLYILGDYISQKIENNGIDQRRIMSMAFYGFCITGPLTGWWFPFLHKISLNKFPRHQTKKLLWQIAVDQLFMDPLSLFMFLVLINRLEGRSFSLKETGRKFILTSAVDFLVMPIFQFFNFKYCPVPLQAPVASMMTLTWVVFISFIAHSNKFG</sequence>
<protein>
    <recommendedName>
        <fullName evidence="9">Protein Mpv17</fullName>
    </recommendedName>
</protein>
<feature type="transmembrane region" description="Helical" evidence="6">
    <location>
        <begin position="139"/>
        <end position="157"/>
    </location>
</feature>
<keyword evidence="8" id="KW-1185">Reference proteome</keyword>
<proteinExistence type="inferred from homology"/>
<comment type="similarity">
    <text evidence="2 6">Belongs to the peroxisomal membrane protein PXMP2/4 family.</text>
</comment>
<evidence type="ECO:0000256" key="2">
    <source>
        <dbReference type="ARBA" id="ARBA00006824"/>
    </source>
</evidence>
<comment type="caution">
    <text evidence="7">The sequence shown here is derived from an EMBL/GenBank/DDBJ whole genome shotgun (WGS) entry which is preliminary data.</text>
</comment>
<evidence type="ECO:0000256" key="3">
    <source>
        <dbReference type="ARBA" id="ARBA00022692"/>
    </source>
</evidence>
<feature type="transmembrane region" description="Helical" evidence="6">
    <location>
        <begin position="104"/>
        <end position="127"/>
    </location>
</feature>
<name>A0ABV2APA0_9EUKA</name>
<reference evidence="7 8" key="1">
    <citation type="journal article" date="2024" name="BMC Biol.">
        <title>Comparative genomics of Ascetosporea gives new insight into the evolutionary basis for animal parasitism in Rhizaria.</title>
        <authorList>
            <person name="Hiltunen Thoren M."/>
            <person name="Onut-Brannstrom I."/>
            <person name="Alfjorden A."/>
            <person name="Peckova H."/>
            <person name="Swords F."/>
            <person name="Hooper C."/>
            <person name="Holzer A.S."/>
            <person name="Bass D."/>
            <person name="Burki F."/>
        </authorList>
    </citation>
    <scope>NUCLEOTIDE SEQUENCE [LARGE SCALE GENOMIC DNA]</scope>
    <source>
        <strain evidence="7">20-A016</strain>
    </source>
</reference>
<evidence type="ECO:0000313" key="8">
    <source>
        <dbReference type="Proteomes" id="UP001439008"/>
    </source>
</evidence>
<dbReference type="InterPro" id="IPR007248">
    <property type="entry name" value="Mpv17_PMP22"/>
</dbReference>
<keyword evidence="5 6" id="KW-0472">Membrane</keyword>